<evidence type="ECO:0000313" key="3">
    <source>
        <dbReference type="Proteomes" id="UP000054815"/>
    </source>
</evidence>
<organism evidence="2 3">
    <name type="scientific">Trichinella pseudospiralis</name>
    <name type="common">Parasitic roundworm</name>
    <dbReference type="NCBI Taxonomy" id="6337"/>
    <lineage>
        <taxon>Eukaryota</taxon>
        <taxon>Metazoa</taxon>
        <taxon>Ecdysozoa</taxon>
        <taxon>Nematoda</taxon>
        <taxon>Enoplea</taxon>
        <taxon>Dorylaimia</taxon>
        <taxon>Trichinellida</taxon>
        <taxon>Trichinellidae</taxon>
        <taxon>Trichinella</taxon>
    </lineage>
</organism>
<reference evidence="2 3" key="1">
    <citation type="submission" date="2015-01" db="EMBL/GenBank/DDBJ databases">
        <title>Evolution of Trichinella species and genotypes.</title>
        <authorList>
            <person name="Korhonen P.K."/>
            <person name="Edoardo P."/>
            <person name="Giuseppe L.R."/>
            <person name="Gasser R.B."/>
        </authorList>
    </citation>
    <scope>NUCLEOTIDE SEQUENCE [LARGE SCALE GENOMIC DNA]</scope>
    <source>
        <strain evidence="2">ISS141</strain>
    </source>
</reference>
<protein>
    <submittedName>
        <fullName evidence="2">Uncharacterized protein</fullName>
    </submittedName>
</protein>
<gene>
    <name evidence="2" type="ORF">T4E_5035</name>
</gene>
<evidence type="ECO:0000313" key="2">
    <source>
        <dbReference type="EMBL" id="KRX98235.1"/>
    </source>
</evidence>
<proteinExistence type="predicted"/>
<dbReference type="Proteomes" id="UP000054815">
    <property type="component" value="Unassembled WGS sequence"/>
</dbReference>
<comment type="caution">
    <text evidence="2">The sequence shown here is derived from an EMBL/GenBank/DDBJ whole genome shotgun (WGS) entry which is preliminary data.</text>
</comment>
<accession>A0A0V0YDT7</accession>
<evidence type="ECO:0000256" key="1">
    <source>
        <dbReference type="SAM" id="Phobius"/>
    </source>
</evidence>
<dbReference type="EMBL" id="JYDU01000023">
    <property type="protein sequence ID" value="KRX98235.1"/>
    <property type="molecule type" value="Genomic_DNA"/>
</dbReference>
<keyword evidence="1" id="KW-1133">Transmembrane helix</keyword>
<sequence length="99" mass="11259">MVDLKKTTPVAHVYKGRVLEYQSVLKLFKAVSLFLSVARDRGIFHAIIFTLFTRLLFFDSISPVRVLRSACSLARCQVVCCFSSCRQASTVCFIHLVER</sequence>
<dbReference type="AlphaFoldDB" id="A0A0V0YDT7"/>
<name>A0A0V0YDT7_TRIPS</name>
<feature type="transmembrane region" description="Helical" evidence="1">
    <location>
        <begin position="42"/>
        <end position="58"/>
    </location>
</feature>
<keyword evidence="1" id="KW-0812">Transmembrane</keyword>
<keyword evidence="1" id="KW-0472">Membrane</keyword>